<dbReference type="OrthoDB" id="47059at2759"/>
<sequence>MSPPTDLAAVLQSLTLEEKVVLSWDSGGEAQALTHRIDHSTCWKKLLGDLLHPRQGTICQDGPNGARGGDFTGTCHAACFPAASCLAATFEPVLARKVGEALAREARTKGAQCLLAPTTCVHRHPLGGRNFESFSEDVSITRPPRRVAFVPANLDRKPLVSGRFASQIIQGLQQNGIAAVLKHFAVNEQETERMRIDTIVSQRALREIYLRPFEIAVKEASPWAVMTAYNKLNGDHCDSSQYLLEKVLRNDWEWDGLVMSDWGGTNSSVEALNAGLDLEMPGPTIHRKAADILELIQSGQALEEAVDRCALALLKFLKRVGAFDNLSPQPETSVDRLEDRKLIREVAGKGAVLLKNDKDILPLSKDKVRGKNVALIGLAKTWLGHGGGSAAVKAHYSVTAWDGLKEALGDVAQLHFAKGAHTSRFLAPLINDENKGTVVGMDGQPGWTRHLYAADTSELTETKHGERSPNTAPFNPETFSKIVEFACDFTPKETGPHYFAISGVGPTHFYIDGEFVSGQDHCAPDAMGFIFGVQEDREHIHYLCSGTSYRLRLRTVPPNLVPGLEILQGRPGLRLGMSPGSEHDADLQALAVKAASAADYAIVFTGNEFQWETEGQDQLSFNLPKNGTQDTLVSAVASVNSNVIIVNSTGVPVSMPWLNNVSAVVQAWFGGQEAGNAIADVLTGVVNPEGHLPTSFPARIEDSPAFGKFPGTYDQDGQPVVEYKEGVFVGYRHYDRLSCDKVNFPFGHGLSYTRFNFTGLESAMRETEILISVNVENVGQVYGRTLVQVYAGFSQKDPFHPIKNLVAFEMIGLEPRQSEQITLQVPIRDLAYFDEARDMWVARAGEYEISIGRSVADIIQRVTVMVAEEMVFSV</sequence>
<evidence type="ECO:0000256" key="6">
    <source>
        <dbReference type="ARBA" id="ARBA00023180"/>
    </source>
</evidence>
<accession>A0A9W8S1H9</accession>
<dbReference type="PROSITE" id="PS51820">
    <property type="entry name" value="PA14"/>
    <property type="match status" value="1"/>
</dbReference>
<dbReference type="GO" id="GO:0009251">
    <property type="term" value="P:glucan catabolic process"/>
    <property type="evidence" value="ECO:0007669"/>
    <property type="project" value="TreeGrafter"/>
</dbReference>
<dbReference type="EMBL" id="JAOQAZ010000010">
    <property type="protein sequence ID" value="KAJ4263351.1"/>
    <property type="molecule type" value="Genomic_DNA"/>
</dbReference>
<keyword evidence="13" id="KW-1185">Reference proteome</keyword>
<dbReference type="InterPro" id="IPR036962">
    <property type="entry name" value="Glyco_hydro_3_N_sf"/>
</dbReference>
<keyword evidence="7 10" id="KW-0119">Carbohydrate metabolism</keyword>
<dbReference type="InterPro" id="IPR037524">
    <property type="entry name" value="PA14/GLEYA"/>
</dbReference>
<dbReference type="InterPro" id="IPR019800">
    <property type="entry name" value="Glyco_hydro_3_AS"/>
</dbReference>
<evidence type="ECO:0000256" key="1">
    <source>
        <dbReference type="ARBA" id="ARBA00000448"/>
    </source>
</evidence>
<dbReference type="InterPro" id="IPR017853">
    <property type="entry name" value="GH"/>
</dbReference>
<evidence type="ECO:0000256" key="4">
    <source>
        <dbReference type="ARBA" id="ARBA00012744"/>
    </source>
</evidence>
<dbReference type="Gene3D" id="3.40.50.1700">
    <property type="entry name" value="Glycoside hydrolase family 3 C-terminal domain"/>
    <property type="match status" value="1"/>
</dbReference>
<dbReference type="InterPro" id="IPR013783">
    <property type="entry name" value="Ig-like_fold"/>
</dbReference>
<dbReference type="PROSITE" id="PS00775">
    <property type="entry name" value="GLYCOSYL_HYDROL_F3"/>
    <property type="match status" value="1"/>
</dbReference>
<dbReference type="PANTHER" id="PTHR42715">
    <property type="entry name" value="BETA-GLUCOSIDASE"/>
    <property type="match status" value="1"/>
</dbReference>
<dbReference type="SUPFAM" id="SSF52279">
    <property type="entry name" value="Beta-D-glucan exohydrolase, C-terminal domain"/>
    <property type="match status" value="1"/>
</dbReference>
<keyword evidence="5 10" id="KW-0378">Hydrolase</keyword>
<evidence type="ECO:0000256" key="3">
    <source>
        <dbReference type="ARBA" id="ARBA00005336"/>
    </source>
</evidence>
<evidence type="ECO:0000313" key="13">
    <source>
        <dbReference type="Proteomes" id="UP001152049"/>
    </source>
</evidence>
<dbReference type="InterPro" id="IPR002772">
    <property type="entry name" value="Glyco_hydro_3_C"/>
</dbReference>
<name>A0A9W8S1H9_9HYPO</name>
<comment type="caution">
    <text evidence="12">The sequence shown here is derived from an EMBL/GenBank/DDBJ whole genome shotgun (WGS) entry which is preliminary data.</text>
</comment>
<feature type="domain" description="PA14" evidence="11">
    <location>
        <begin position="442"/>
        <end position="592"/>
    </location>
</feature>
<dbReference type="AlphaFoldDB" id="A0A9W8S1H9"/>
<gene>
    <name evidence="12" type="ORF">NW762_006169</name>
</gene>
<keyword evidence="6" id="KW-0325">Glycoprotein</keyword>
<dbReference type="Gene3D" id="3.20.20.300">
    <property type="entry name" value="Glycoside hydrolase, family 3, N-terminal domain"/>
    <property type="match status" value="2"/>
</dbReference>
<evidence type="ECO:0000256" key="10">
    <source>
        <dbReference type="RuleBase" id="RU361161"/>
    </source>
</evidence>
<dbReference type="InterPro" id="IPR050288">
    <property type="entry name" value="Cellulose_deg_GH3"/>
</dbReference>
<keyword evidence="9 10" id="KW-0624">Polysaccharide degradation</keyword>
<evidence type="ECO:0000313" key="12">
    <source>
        <dbReference type="EMBL" id="KAJ4263351.1"/>
    </source>
</evidence>
<proteinExistence type="inferred from homology"/>
<comment type="pathway">
    <text evidence="2 10">Glycan metabolism; cellulose degradation.</text>
</comment>
<dbReference type="PRINTS" id="PR00133">
    <property type="entry name" value="GLHYDRLASE3"/>
</dbReference>
<dbReference type="SMART" id="SM01217">
    <property type="entry name" value="Fn3_like"/>
    <property type="match status" value="1"/>
</dbReference>
<keyword evidence="8 10" id="KW-0326">Glycosidase</keyword>
<dbReference type="Pfam" id="PF01915">
    <property type="entry name" value="Glyco_hydro_3_C"/>
    <property type="match status" value="1"/>
</dbReference>
<comment type="similarity">
    <text evidence="3 10">Belongs to the glycosyl hydrolase 3 family.</text>
</comment>
<dbReference type="Pfam" id="PF14310">
    <property type="entry name" value="Fn3-like"/>
    <property type="match status" value="1"/>
</dbReference>
<comment type="catalytic activity">
    <reaction evidence="1 10">
        <text>Hydrolysis of terminal, non-reducing beta-D-glucosyl residues with release of beta-D-glucose.</text>
        <dbReference type="EC" id="3.2.1.21"/>
    </reaction>
</comment>
<dbReference type="SUPFAM" id="SSF51445">
    <property type="entry name" value="(Trans)glycosidases"/>
    <property type="match status" value="1"/>
</dbReference>
<evidence type="ECO:0000256" key="7">
    <source>
        <dbReference type="ARBA" id="ARBA00023277"/>
    </source>
</evidence>
<evidence type="ECO:0000259" key="11">
    <source>
        <dbReference type="PROSITE" id="PS51820"/>
    </source>
</evidence>
<evidence type="ECO:0000256" key="2">
    <source>
        <dbReference type="ARBA" id="ARBA00004987"/>
    </source>
</evidence>
<dbReference type="Pfam" id="PF00933">
    <property type="entry name" value="Glyco_hydro_3"/>
    <property type="match status" value="2"/>
</dbReference>
<dbReference type="InterPro" id="IPR001764">
    <property type="entry name" value="Glyco_hydro_3_N"/>
</dbReference>
<dbReference type="EC" id="3.2.1.21" evidence="4 10"/>
<dbReference type="GO" id="GO:0008422">
    <property type="term" value="F:beta-glucosidase activity"/>
    <property type="evidence" value="ECO:0007669"/>
    <property type="project" value="UniProtKB-EC"/>
</dbReference>
<dbReference type="Gene3D" id="2.60.120.260">
    <property type="entry name" value="Galactose-binding domain-like"/>
    <property type="match status" value="1"/>
</dbReference>
<dbReference type="PANTHER" id="PTHR42715:SF3">
    <property type="entry name" value="BETA-GLUCOSIDASE B-RELATED"/>
    <property type="match status" value="1"/>
</dbReference>
<evidence type="ECO:0000256" key="8">
    <source>
        <dbReference type="ARBA" id="ARBA00023295"/>
    </source>
</evidence>
<evidence type="ECO:0000256" key="5">
    <source>
        <dbReference type="ARBA" id="ARBA00022801"/>
    </source>
</evidence>
<protein>
    <recommendedName>
        <fullName evidence="4 10">beta-glucosidase</fullName>
        <ecNumber evidence="4 10">3.2.1.21</ecNumber>
    </recommendedName>
</protein>
<dbReference type="InterPro" id="IPR026891">
    <property type="entry name" value="Fn3-like"/>
</dbReference>
<dbReference type="Proteomes" id="UP001152049">
    <property type="component" value="Unassembled WGS sequence"/>
</dbReference>
<reference evidence="12" key="1">
    <citation type="submission" date="2022-09" db="EMBL/GenBank/DDBJ databases">
        <title>Fusarium specimens isolated from Avocado Roots.</title>
        <authorList>
            <person name="Stajich J."/>
            <person name="Roper C."/>
            <person name="Heimlech-Rivalta G."/>
        </authorList>
    </citation>
    <scope>NUCLEOTIDE SEQUENCE</scope>
    <source>
        <strain evidence="12">CF00136</strain>
    </source>
</reference>
<organism evidence="12 13">
    <name type="scientific">Fusarium torreyae</name>
    <dbReference type="NCBI Taxonomy" id="1237075"/>
    <lineage>
        <taxon>Eukaryota</taxon>
        <taxon>Fungi</taxon>
        <taxon>Dikarya</taxon>
        <taxon>Ascomycota</taxon>
        <taxon>Pezizomycotina</taxon>
        <taxon>Sordariomycetes</taxon>
        <taxon>Hypocreomycetidae</taxon>
        <taxon>Hypocreales</taxon>
        <taxon>Nectriaceae</taxon>
        <taxon>Fusarium</taxon>
    </lineage>
</organism>
<dbReference type="Gene3D" id="2.60.40.10">
    <property type="entry name" value="Immunoglobulins"/>
    <property type="match status" value="1"/>
</dbReference>
<dbReference type="InterPro" id="IPR036881">
    <property type="entry name" value="Glyco_hydro_3_C_sf"/>
</dbReference>
<evidence type="ECO:0000256" key="9">
    <source>
        <dbReference type="ARBA" id="ARBA00023326"/>
    </source>
</evidence>